<keyword evidence="3" id="KW-0378">Hydrolase</keyword>
<feature type="chain" id="PRO_5042039243" evidence="1">
    <location>
        <begin position="22"/>
        <end position="786"/>
    </location>
</feature>
<feature type="domain" description="Phytase-like" evidence="2">
    <location>
        <begin position="457"/>
        <end position="755"/>
    </location>
</feature>
<organism evidence="3 4">
    <name type="scientific">Skeletonema marinoi</name>
    <dbReference type="NCBI Taxonomy" id="267567"/>
    <lineage>
        <taxon>Eukaryota</taxon>
        <taxon>Sar</taxon>
        <taxon>Stramenopiles</taxon>
        <taxon>Ochrophyta</taxon>
        <taxon>Bacillariophyta</taxon>
        <taxon>Coscinodiscophyceae</taxon>
        <taxon>Thalassiosirophycidae</taxon>
        <taxon>Thalassiosirales</taxon>
        <taxon>Skeletonemataceae</taxon>
        <taxon>Skeletonema</taxon>
        <taxon>Skeletonema marinoi-dohrnii complex</taxon>
    </lineage>
</organism>
<evidence type="ECO:0000256" key="1">
    <source>
        <dbReference type="SAM" id="SignalP"/>
    </source>
</evidence>
<gene>
    <name evidence="3" type="ORF">QTG54_003626</name>
</gene>
<dbReference type="AlphaFoldDB" id="A0AAD8YI39"/>
<sequence length="786" mass="84535">MKLLKAISLLTLSSRLDVATADGLYWNRISTFPTCLQLDDTCNLNNYTAAFTVSTTTDGNTAIYADQFLHSLGFTDISDASNPSPAGTMSLPGKPTVVAVKDDKYVIVAVVTKDAASEGKMVVVNLATKEIMKEVDLTGEPDWLALSPDKQYAAITSSAPEGAGAVHVIDISAEDPMSWSDPKMVTIAGLSGLTNPDAPHPASISINEENKAVVSLPKNNAFVMIDVESASVIESFTQGSVDLTNVDLTDNGIIDHSDSKSGVLREADGVAWIGTEYFASANKGDNQCFEFLSSVSRPLSRIFALLNAASSDGGARGFTIFSSDGTVVWDSGIALDQILTSVGHYADESSDDFGIAVENVLYAADLQELLLNSEGGHVTIVYDVSDPASPVFKQVLPSGYRPESSTYVQDRKLFITASEFDERDNKVRGSLIIYSYGDDNAQYPTLMSDVGQNGLRIPWSALSGMSADKNSETTLYTVNDSAFKKSQIFTIDTSGYSPAMITNAMYITDSNDVLAAVQPRGTVTEDGVDNEFSAEDIAEMVNDDKTVNIDQEGIVAVSDGFWIATEGSGTIDDPKRPIKTLSLLFKTDKDGVIEQVVTLPDEVNDIQLRFGFEGVTANDNEDRVIVAFQRAWGSENNPRIGIYNTVDGTWKFAYYPLDARESQLGGWVGLSDISNAGGGNYLVLERDNQGGLDSVIKRIYHINVGNDIEDGATLEKTLVLDLADLIKTTGAPLYEKLEGLAYTPEGNVWLSVDNDGVSEVPGETQLWNLGQIYTAPSTESVEETSG</sequence>
<proteinExistence type="predicted"/>
<evidence type="ECO:0000313" key="4">
    <source>
        <dbReference type="Proteomes" id="UP001224775"/>
    </source>
</evidence>
<reference evidence="3" key="1">
    <citation type="submission" date="2023-06" db="EMBL/GenBank/DDBJ databases">
        <title>Survivors Of The Sea: Transcriptome response of Skeletonema marinoi to long-term dormancy.</title>
        <authorList>
            <person name="Pinder M.I.M."/>
            <person name="Kourtchenko O."/>
            <person name="Robertson E.K."/>
            <person name="Larsson T."/>
            <person name="Maumus F."/>
            <person name="Osuna-Cruz C.M."/>
            <person name="Vancaester E."/>
            <person name="Stenow R."/>
            <person name="Vandepoele K."/>
            <person name="Ploug H."/>
            <person name="Bruchert V."/>
            <person name="Godhe A."/>
            <person name="Topel M."/>
        </authorList>
    </citation>
    <scope>NUCLEOTIDE SEQUENCE</scope>
    <source>
        <strain evidence="3">R05AC</strain>
    </source>
</reference>
<dbReference type="Proteomes" id="UP001224775">
    <property type="component" value="Unassembled WGS sequence"/>
</dbReference>
<dbReference type="InterPro" id="IPR011044">
    <property type="entry name" value="Quino_amine_DH_bsu"/>
</dbReference>
<comment type="caution">
    <text evidence="3">The sequence shown here is derived from an EMBL/GenBank/DDBJ whole genome shotgun (WGS) entry which is preliminary data.</text>
</comment>
<dbReference type="GO" id="GO:0004035">
    <property type="term" value="F:alkaline phosphatase activity"/>
    <property type="evidence" value="ECO:0007669"/>
    <property type="project" value="UniProtKB-EC"/>
</dbReference>
<evidence type="ECO:0000313" key="3">
    <source>
        <dbReference type="EMBL" id="KAK1745702.1"/>
    </source>
</evidence>
<accession>A0AAD8YI39</accession>
<dbReference type="Pfam" id="PF13449">
    <property type="entry name" value="Phytase-like"/>
    <property type="match status" value="1"/>
</dbReference>
<dbReference type="SUPFAM" id="SSF50969">
    <property type="entry name" value="YVTN repeat-like/Quinoprotein amine dehydrogenase"/>
    <property type="match status" value="1"/>
</dbReference>
<protein>
    <submittedName>
        <fullName evidence="3">Alkaline phosphatase</fullName>
        <ecNumber evidence="3">3.1.3.1</ecNumber>
    </submittedName>
</protein>
<dbReference type="PANTHER" id="PTHR46928:SF1">
    <property type="entry name" value="MESENCHYME-SPECIFIC CELL SURFACE GLYCOPROTEIN"/>
    <property type="match status" value="1"/>
</dbReference>
<evidence type="ECO:0000259" key="2">
    <source>
        <dbReference type="Pfam" id="PF13449"/>
    </source>
</evidence>
<dbReference type="EC" id="3.1.3.1" evidence="3"/>
<feature type="signal peptide" evidence="1">
    <location>
        <begin position="1"/>
        <end position="21"/>
    </location>
</feature>
<name>A0AAD8YI39_9STRA</name>
<keyword evidence="4" id="KW-1185">Reference proteome</keyword>
<dbReference type="PANTHER" id="PTHR46928">
    <property type="entry name" value="MESENCHYME-SPECIFIC CELL SURFACE GLYCOPROTEIN"/>
    <property type="match status" value="1"/>
</dbReference>
<dbReference type="InterPro" id="IPR027372">
    <property type="entry name" value="Phytase-like_dom"/>
</dbReference>
<dbReference type="Gene3D" id="2.130.10.10">
    <property type="entry name" value="YVTN repeat-like/Quinoprotein amine dehydrogenase"/>
    <property type="match status" value="1"/>
</dbReference>
<dbReference type="EMBL" id="JATAAI010000005">
    <property type="protein sequence ID" value="KAK1745702.1"/>
    <property type="molecule type" value="Genomic_DNA"/>
</dbReference>
<keyword evidence="1" id="KW-0732">Signal</keyword>
<dbReference type="InterPro" id="IPR052956">
    <property type="entry name" value="Mesenchyme-surface_protein"/>
</dbReference>
<dbReference type="InterPro" id="IPR015943">
    <property type="entry name" value="WD40/YVTN_repeat-like_dom_sf"/>
</dbReference>